<dbReference type="AlphaFoldDB" id="A5DU42"/>
<dbReference type="OMA" id="DLTEAKW"/>
<protein>
    <submittedName>
        <fullName evidence="1">Uncharacterized protein</fullName>
    </submittedName>
</protein>
<dbReference type="GeneID" id="5235519"/>
<sequence length="149" mass="16489">MFSQSGTGTPVPTNAKNAPVPIHDTIGDSVTWVYDWYSPNFNEANTGAIVMSKTGRESTEIQYLNSNNIGPLQLKGWFKTNHNHKLGFAKYDQDANATLDLTEAKWQYMRKFSNEDIVEKEALVRSNNSAVKTEDTALEGTGIVTSSIV</sequence>
<dbReference type="OrthoDB" id="4008139at2759"/>
<evidence type="ECO:0000313" key="1">
    <source>
        <dbReference type="EMBL" id="EDK42700.1"/>
    </source>
</evidence>
<gene>
    <name evidence="1" type="ORF">LELG_00878</name>
</gene>
<accession>A5DU42</accession>
<dbReference type="HOGENOM" id="CLU_123970_0_0_1"/>
<name>A5DU42_LODEL</name>
<dbReference type="VEuPathDB" id="FungiDB:LELG_00878"/>
<reference evidence="1 2" key="1">
    <citation type="journal article" date="2009" name="Nature">
        <title>Evolution of pathogenicity and sexual reproduction in eight Candida genomes.</title>
        <authorList>
            <person name="Butler G."/>
            <person name="Rasmussen M.D."/>
            <person name="Lin M.F."/>
            <person name="Santos M.A."/>
            <person name="Sakthikumar S."/>
            <person name="Munro C.A."/>
            <person name="Rheinbay E."/>
            <person name="Grabherr M."/>
            <person name="Forche A."/>
            <person name="Reedy J.L."/>
            <person name="Agrafioti I."/>
            <person name="Arnaud M.B."/>
            <person name="Bates S."/>
            <person name="Brown A.J."/>
            <person name="Brunke S."/>
            <person name="Costanzo M.C."/>
            <person name="Fitzpatrick D.A."/>
            <person name="de Groot P.W."/>
            <person name="Harris D."/>
            <person name="Hoyer L.L."/>
            <person name="Hube B."/>
            <person name="Klis F.M."/>
            <person name="Kodira C."/>
            <person name="Lennard N."/>
            <person name="Logue M.E."/>
            <person name="Martin R."/>
            <person name="Neiman A.M."/>
            <person name="Nikolaou E."/>
            <person name="Quail M.A."/>
            <person name="Quinn J."/>
            <person name="Santos M.C."/>
            <person name="Schmitzberger F.F."/>
            <person name="Sherlock G."/>
            <person name="Shah P."/>
            <person name="Silverstein K.A."/>
            <person name="Skrzypek M.S."/>
            <person name="Soll D."/>
            <person name="Staggs R."/>
            <person name="Stansfield I."/>
            <person name="Stumpf M.P."/>
            <person name="Sudbery P.E."/>
            <person name="Srikantha T."/>
            <person name="Zeng Q."/>
            <person name="Berman J."/>
            <person name="Berriman M."/>
            <person name="Heitman J."/>
            <person name="Gow N.A."/>
            <person name="Lorenz M.C."/>
            <person name="Birren B.W."/>
            <person name="Kellis M."/>
            <person name="Cuomo C.A."/>
        </authorList>
    </citation>
    <scope>NUCLEOTIDE SEQUENCE [LARGE SCALE GENOMIC DNA]</scope>
    <source>
        <strain evidence="2">ATCC 11503 / BCRC 21390 / CBS 2605 / JCM 1781 / NBRC 1676 / NRRL YB-4239</strain>
    </source>
</reference>
<dbReference type="KEGG" id="lel:PVL30_000845"/>
<dbReference type="Proteomes" id="UP000001996">
    <property type="component" value="Unassembled WGS sequence"/>
</dbReference>
<proteinExistence type="predicted"/>
<dbReference type="InParanoid" id="A5DU42"/>
<dbReference type="EMBL" id="CH981524">
    <property type="protein sequence ID" value="EDK42700.1"/>
    <property type="molecule type" value="Genomic_DNA"/>
</dbReference>
<evidence type="ECO:0000313" key="2">
    <source>
        <dbReference type="Proteomes" id="UP000001996"/>
    </source>
</evidence>
<organism evidence="1 2">
    <name type="scientific">Lodderomyces elongisporus (strain ATCC 11503 / CBS 2605 / JCM 1781 / NBRC 1676 / NRRL YB-4239)</name>
    <name type="common">Yeast</name>
    <name type="synonym">Saccharomyces elongisporus</name>
    <dbReference type="NCBI Taxonomy" id="379508"/>
    <lineage>
        <taxon>Eukaryota</taxon>
        <taxon>Fungi</taxon>
        <taxon>Dikarya</taxon>
        <taxon>Ascomycota</taxon>
        <taxon>Saccharomycotina</taxon>
        <taxon>Pichiomycetes</taxon>
        <taxon>Debaryomycetaceae</taxon>
        <taxon>Candida/Lodderomyces clade</taxon>
        <taxon>Lodderomyces</taxon>
    </lineage>
</organism>
<keyword evidence="2" id="KW-1185">Reference proteome</keyword>